<dbReference type="OrthoDB" id="9773047at2"/>
<comment type="caution">
    <text evidence="3">The sequence shown here is derived from an EMBL/GenBank/DDBJ whole genome shotgun (WGS) entry which is preliminary data.</text>
</comment>
<keyword evidence="4" id="KW-1185">Reference proteome</keyword>
<dbReference type="SUPFAM" id="SSF56601">
    <property type="entry name" value="beta-lactamase/transpeptidase-like"/>
    <property type="match status" value="1"/>
</dbReference>
<dbReference type="PANTHER" id="PTHR43283">
    <property type="entry name" value="BETA-LACTAMASE-RELATED"/>
    <property type="match status" value="1"/>
</dbReference>
<dbReference type="InterPro" id="IPR050789">
    <property type="entry name" value="Diverse_Enzym_Activities"/>
</dbReference>
<organism evidence="3 4">
    <name type="scientific">Paenibacillus antri</name>
    <dbReference type="NCBI Taxonomy" id="2582848"/>
    <lineage>
        <taxon>Bacteria</taxon>
        <taxon>Bacillati</taxon>
        <taxon>Bacillota</taxon>
        <taxon>Bacilli</taxon>
        <taxon>Bacillales</taxon>
        <taxon>Paenibacillaceae</taxon>
        <taxon>Paenibacillus</taxon>
    </lineage>
</organism>
<dbReference type="Pfam" id="PF00144">
    <property type="entry name" value="Beta-lactamase"/>
    <property type="match status" value="1"/>
</dbReference>
<protein>
    <submittedName>
        <fullName evidence="3">Serine hydrolase</fullName>
    </submittedName>
</protein>
<dbReference type="PANTHER" id="PTHR43283:SF7">
    <property type="entry name" value="BETA-LACTAMASE-RELATED DOMAIN-CONTAINING PROTEIN"/>
    <property type="match status" value="1"/>
</dbReference>
<dbReference type="Gene3D" id="3.40.710.10">
    <property type="entry name" value="DD-peptidase/beta-lactamase superfamily"/>
    <property type="match status" value="1"/>
</dbReference>
<sequence>MDAPRNDVSTEPPRFAPDAGGKTWTFASPAEANMDPAPLLQADEDIQKRFPKMRCFLVAKDGALVFERYYGGADASTRLDLRSATKSATAAVAACAGALGDDGGEKPPTLEALFPELLPRAASEDVRATTTRQLLAMTSGLHWKTGKRLGEAFVPRLHRSRHWVRFALRLPVDPETRGAFVYRSVDSHLLSAAVTAATGRPASDVAQEAIFGPLGIAPPPWEADPQGVTVGHIGLALTGRDLAKLGWLHATGGVWEGRRILPPDYVRLAFTPLGEGLPAFGRYGGHWWIARAATGEAVRCALGHGGQLVFVVPERRLAAVFAADPKVSRWKHPLSLFERYVLAADPDGPGAASPPPS</sequence>
<gene>
    <name evidence="3" type="ORF">FE782_25460</name>
</gene>
<keyword evidence="3" id="KW-0378">Hydrolase</keyword>
<dbReference type="InterPro" id="IPR012338">
    <property type="entry name" value="Beta-lactam/transpept-like"/>
</dbReference>
<evidence type="ECO:0000313" key="4">
    <source>
        <dbReference type="Proteomes" id="UP000309676"/>
    </source>
</evidence>
<dbReference type="AlphaFoldDB" id="A0A5R9G8S1"/>
<evidence type="ECO:0000259" key="2">
    <source>
        <dbReference type="Pfam" id="PF00144"/>
    </source>
</evidence>
<accession>A0A5R9G8S1</accession>
<feature type="domain" description="Beta-lactamase-related" evidence="2">
    <location>
        <begin position="56"/>
        <end position="322"/>
    </location>
</feature>
<dbReference type="Proteomes" id="UP000309676">
    <property type="component" value="Unassembled WGS sequence"/>
</dbReference>
<name>A0A5R9G8S1_9BACL</name>
<reference evidence="3 4" key="1">
    <citation type="submission" date="2019-05" db="EMBL/GenBank/DDBJ databases">
        <authorList>
            <person name="Narsing Rao M.P."/>
            <person name="Li W.J."/>
        </authorList>
    </citation>
    <scope>NUCLEOTIDE SEQUENCE [LARGE SCALE GENOMIC DNA]</scope>
    <source>
        <strain evidence="3 4">SYSU_K30003</strain>
    </source>
</reference>
<dbReference type="InterPro" id="IPR001466">
    <property type="entry name" value="Beta-lactam-related"/>
</dbReference>
<dbReference type="EMBL" id="VCIW01000021">
    <property type="protein sequence ID" value="TLS49464.1"/>
    <property type="molecule type" value="Genomic_DNA"/>
</dbReference>
<dbReference type="RefSeq" id="WP_138197182.1">
    <property type="nucleotide sequence ID" value="NZ_VCIW01000021.1"/>
</dbReference>
<evidence type="ECO:0000256" key="1">
    <source>
        <dbReference type="SAM" id="MobiDB-lite"/>
    </source>
</evidence>
<evidence type="ECO:0000313" key="3">
    <source>
        <dbReference type="EMBL" id="TLS49464.1"/>
    </source>
</evidence>
<dbReference type="GO" id="GO:0016787">
    <property type="term" value="F:hydrolase activity"/>
    <property type="evidence" value="ECO:0007669"/>
    <property type="project" value="UniProtKB-KW"/>
</dbReference>
<feature type="region of interest" description="Disordered" evidence="1">
    <location>
        <begin position="1"/>
        <end position="23"/>
    </location>
</feature>
<proteinExistence type="predicted"/>